<evidence type="ECO:0000313" key="2">
    <source>
        <dbReference type="Proteomes" id="UP001433508"/>
    </source>
</evidence>
<evidence type="ECO:0000313" key="1">
    <source>
        <dbReference type="EMBL" id="KAK9235953.1"/>
    </source>
</evidence>
<dbReference type="EMBL" id="MU971400">
    <property type="protein sequence ID" value="KAK9235953.1"/>
    <property type="molecule type" value="Genomic_DNA"/>
</dbReference>
<protein>
    <submittedName>
        <fullName evidence="1">RNA polymerase Rpc34</fullName>
    </submittedName>
</protein>
<sequence length="344" mass="38348">MPALKAPKASSSARAASQPYAMPLSPPASSSSSSGSMHLLENVSQPAQTMYNKMINSMPDGHIYTQSELTELVGISDPLRLMGLIQENMNMGLVKMLHQGDDLCYQAIKKEDAEKIQSMTKDEAMVYSYIESSGTEGIWTKTIKAKTNLHQSVVQRCLKSLESKRYIKNIKSVKYPTRKIYMLASLQPSIDVTGGPWFTDSELDTEFISSLLSIVFRYIMSESFPTEEDRGKVPQPASKKTNGKVTKNKKKGEIVYDQLSYPANYRLYPSITQIHEFIRTSGITTVELAQSDIKALLDVLIYDGKIETIDHGMTYRAILGATVDDETSVQASEFDSIWSYGPFL</sequence>
<keyword evidence="2" id="KW-1185">Reference proteome</keyword>
<name>A0ACC3SWD9_LIPKO</name>
<organism evidence="1 2">
    <name type="scientific">Lipomyces kononenkoae</name>
    <name type="common">Yeast</name>
    <dbReference type="NCBI Taxonomy" id="34357"/>
    <lineage>
        <taxon>Eukaryota</taxon>
        <taxon>Fungi</taxon>
        <taxon>Dikarya</taxon>
        <taxon>Ascomycota</taxon>
        <taxon>Saccharomycotina</taxon>
        <taxon>Lipomycetes</taxon>
        <taxon>Lipomycetales</taxon>
        <taxon>Lipomycetaceae</taxon>
        <taxon>Lipomyces</taxon>
    </lineage>
</organism>
<accession>A0ACC3SWD9</accession>
<dbReference type="Proteomes" id="UP001433508">
    <property type="component" value="Unassembled WGS sequence"/>
</dbReference>
<comment type="caution">
    <text evidence="1">The sequence shown here is derived from an EMBL/GenBank/DDBJ whole genome shotgun (WGS) entry which is preliminary data.</text>
</comment>
<gene>
    <name evidence="1" type="ORF">V1525DRAFT_451704</name>
</gene>
<reference evidence="2" key="1">
    <citation type="journal article" date="2024" name="Front. Bioeng. Biotechnol.">
        <title>Genome-scale model development and genomic sequencing of the oleaginous clade Lipomyces.</title>
        <authorList>
            <person name="Czajka J.J."/>
            <person name="Han Y."/>
            <person name="Kim J."/>
            <person name="Mondo S.J."/>
            <person name="Hofstad B.A."/>
            <person name="Robles A."/>
            <person name="Haridas S."/>
            <person name="Riley R."/>
            <person name="LaButti K."/>
            <person name="Pangilinan J."/>
            <person name="Andreopoulos W."/>
            <person name="Lipzen A."/>
            <person name="Yan J."/>
            <person name="Wang M."/>
            <person name="Ng V."/>
            <person name="Grigoriev I.V."/>
            <person name="Spatafora J.W."/>
            <person name="Magnuson J.K."/>
            <person name="Baker S.E."/>
            <person name="Pomraning K.R."/>
        </authorList>
    </citation>
    <scope>NUCLEOTIDE SEQUENCE [LARGE SCALE GENOMIC DNA]</scope>
    <source>
        <strain evidence="2">CBS 7786</strain>
    </source>
</reference>
<proteinExistence type="predicted"/>